<feature type="region of interest" description="Disordered" evidence="1">
    <location>
        <begin position="1"/>
        <end position="31"/>
    </location>
</feature>
<reference evidence="2 3" key="1">
    <citation type="submission" date="2016-04" db="EMBL/GenBank/DDBJ databases">
        <title>Evolutionary innovation and constraint leading to complex multicellularity in the Ascomycota.</title>
        <authorList>
            <person name="Cisse O."/>
            <person name="Nguyen A."/>
            <person name="Hewitt D.A."/>
            <person name="Jedd G."/>
            <person name="Stajich J.E."/>
        </authorList>
    </citation>
    <scope>NUCLEOTIDE SEQUENCE [LARGE SCALE GENOMIC DNA]</scope>
    <source>
        <strain evidence="2 3">DAH-3</strain>
    </source>
</reference>
<comment type="caution">
    <text evidence="2">The sequence shown here is derived from an EMBL/GenBank/DDBJ whole genome shotgun (WGS) entry which is preliminary data.</text>
</comment>
<evidence type="ECO:0000313" key="3">
    <source>
        <dbReference type="Proteomes" id="UP000186594"/>
    </source>
</evidence>
<protein>
    <submittedName>
        <fullName evidence="2">Uncharacterized protein</fullName>
    </submittedName>
</protein>
<evidence type="ECO:0000313" key="2">
    <source>
        <dbReference type="EMBL" id="OLL25597.1"/>
    </source>
</evidence>
<evidence type="ECO:0000256" key="1">
    <source>
        <dbReference type="SAM" id="MobiDB-lite"/>
    </source>
</evidence>
<keyword evidence="3" id="KW-1185">Reference proteome</keyword>
<dbReference type="EMBL" id="LXFE01000350">
    <property type="protein sequence ID" value="OLL25597.1"/>
    <property type="molecule type" value="Genomic_DNA"/>
</dbReference>
<dbReference type="AlphaFoldDB" id="A0A1U7LSF8"/>
<gene>
    <name evidence="2" type="ORF">NEOLI_002076</name>
</gene>
<feature type="compositionally biased region" description="Basic and acidic residues" evidence="1">
    <location>
        <begin position="17"/>
        <end position="26"/>
    </location>
</feature>
<feature type="region of interest" description="Disordered" evidence="1">
    <location>
        <begin position="47"/>
        <end position="87"/>
    </location>
</feature>
<dbReference type="Proteomes" id="UP000186594">
    <property type="component" value="Unassembled WGS sequence"/>
</dbReference>
<sequence length="87" mass="9444">MRARDQVELKSSTNELKSPEPADISRTKNTGKRKIAVGLEGLIVKKRKATSQKEADNTESPLQNSDVKTPSSGLSALLGIYSDDDLD</sequence>
<feature type="compositionally biased region" description="Polar residues" evidence="1">
    <location>
        <begin position="58"/>
        <end position="74"/>
    </location>
</feature>
<proteinExistence type="predicted"/>
<accession>A0A1U7LSF8</accession>
<name>A0A1U7LSF8_NEOID</name>
<organism evidence="2 3">
    <name type="scientific">Neolecta irregularis (strain DAH-3)</name>
    <dbReference type="NCBI Taxonomy" id="1198029"/>
    <lineage>
        <taxon>Eukaryota</taxon>
        <taxon>Fungi</taxon>
        <taxon>Dikarya</taxon>
        <taxon>Ascomycota</taxon>
        <taxon>Taphrinomycotina</taxon>
        <taxon>Neolectales</taxon>
        <taxon>Neolectaceae</taxon>
        <taxon>Neolecta</taxon>
    </lineage>
</organism>